<keyword evidence="2" id="KW-1133">Transmembrane helix</keyword>
<feature type="transmembrane region" description="Helical" evidence="2">
    <location>
        <begin position="232"/>
        <end position="254"/>
    </location>
</feature>
<feature type="signal peptide" evidence="3">
    <location>
        <begin position="1"/>
        <end position="29"/>
    </location>
</feature>
<keyword evidence="2" id="KW-0812">Transmembrane</keyword>
<organism evidence="4 5">
    <name type="scientific">Collybiopsis luxurians FD-317 M1</name>
    <dbReference type="NCBI Taxonomy" id="944289"/>
    <lineage>
        <taxon>Eukaryota</taxon>
        <taxon>Fungi</taxon>
        <taxon>Dikarya</taxon>
        <taxon>Basidiomycota</taxon>
        <taxon>Agaricomycotina</taxon>
        <taxon>Agaricomycetes</taxon>
        <taxon>Agaricomycetidae</taxon>
        <taxon>Agaricales</taxon>
        <taxon>Marasmiineae</taxon>
        <taxon>Omphalotaceae</taxon>
        <taxon>Collybiopsis</taxon>
        <taxon>Collybiopsis luxurians</taxon>
    </lineage>
</organism>
<dbReference type="OrthoDB" id="3267422at2759"/>
<dbReference type="EMBL" id="KN834793">
    <property type="protein sequence ID" value="KIK57017.1"/>
    <property type="molecule type" value="Genomic_DNA"/>
</dbReference>
<feature type="compositionally biased region" description="Basic and acidic residues" evidence="1">
    <location>
        <begin position="285"/>
        <end position="296"/>
    </location>
</feature>
<sequence length="296" mass="31854">MLARWSSSYLFNVWAWVFFFPSVAFFSRAQQAGSLQNVTIPNTDPSIDYTPFVCNVTGSDTFDPSCLGGWQVLSVGGQTIVSTQGAGPLGANIVPQMFLRFQALALFFTTSSISNATFNITASAGNTTVSVSANSSVGNAVLLNLPENETTILSLTFVPGQIPAHLDIGNITIEVTDNSSSSSFLPTQTLPPSVSLPTFIPSITSVSSTTSSSIPSSSTRSSSNHKQLVADAVGLTLGLGLGLTLFSSLGFYIWKRRRRRQVDADWQYNGDPHAQGQGQRNFALRRTENTDSTRWF</sequence>
<keyword evidence="2" id="KW-0472">Membrane</keyword>
<evidence type="ECO:0000256" key="2">
    <source>
        <dbReference type="SAM" id="Phobius"/>
    </source>
</evidence>
<dbReference type="HOGENOM" id="CLU_076150_1_0_1"/>
<evidence type="ECO:0000313" key="5">
    <source>
        <dbReference type="Proteomes" id="UP000053593"/>
    </source>
</evidence>
<feature type="chain" id="PRO_5002225216" description="Mid2 domain-containing protein" evidence="3">
    <location>
        <begin position="30"/>
        <end position="296"/>
    </location>
</feature>
<gene>
    <name evidence="4" type="ORF">GYMLUDRAFT_46627</name>
</gene>
<dbReference type="AlphaFoldDB" id="A0A0D0CFZ6"/>
<proteinExistence type="predicted"/>
<accession>A0A0D0CFZ6</accession>
<feature type="region of interest" description="Disordered" evidence="1">
    <location>
        <begin position="269"/>
        <end position="296"/>
    </location>
</feature>
<keyword evidence="5" id="KW-1185">Reference proteome</keyword>
<name>A0A0D0CFZ6_9AGAR</name>
<evidence type="ECO:0000256" key="3">
    <source>
        <dbReference type="SAM" id="SignalP"/>
    </source>
</evidence>
<reference evidence="4 5" key="1">
    <citation type="submission" date="2014-04" db="EMBL/GenBank/DDBJ databases">
        <title>Evolutionary Origins and Diversification of the Mycorrhizal Mutualists.</title>
        <authorList>
            <consortium name="DOE Joint Genome Institute"/>
            <consortium name="Mycorrhizal Genomics Consortium"/>
            <person name="Kohler A."/>
            <person name="Kuo A."/>
            <person name="Nagy L.G."/>
            <person name="Floudas D."/>
            <person name="Copeland A."/>
            <person name="Barry K.W."/>
            <person name="Cichocki N."/>
            <person name="Veneault-Fourrey C."/>
            <person name="LaButti K."/>
            <person name="Lindquist E.A."/>
            <person name="Lipzen A."/>
            <person name="Lundell T."/>
            <person name="Morin E."/>
            <person name="Murat C."/>
            <person name="Riley R."/>
            <person name="Ohm R."/>
            <person name="Sun H."/>
            <person name="Tunlid A."/>
            <person name="Henrissat B."/>
            <person name="Grigoriev I.V."/>
            <person name="Hibbett D.S."/>
            <person name="Martin F."/>
        </authorList>
    </citation>
    <scope>NUCLEOTIDE SEQUENCE [LARGE SCALE GENOMIC DNA]</scope>
    <source>
        <strain evidence="4 5">FD-317 M1</strain>
    </source>
</reference>
<evidence type="ECO:0000313" key="4">
    <source>
        <dbReference type="EMBL" id="KIK57017.1"/>
    </source>
</evidence>
<evidence type="ECO:0000256" key="1">
    <source>
        <dbReference type="SAM" id="MobiDB-lite"/>
    </source>
</evidence>
<protein>
    <recommendedName>
        <fullName evidence="6">Mid2 domain-containing protein</fullName>
    </recommendedName>
</protein>
<evidence type="ECO:0008006" key="6">
    <source>
        <dbReference type="Google" id="ProtNLM"/>
    </source>
</evidence>
<keyword evidence="3" id="KW-0732">Signal</keyword>
<dbReference type="Proteomes" id="UP000053593">
    <property type="component" value="Unassembled WGS sequence"/>
</dbReference>